<dbReference type="KEGG" id="tput:QJT81_08020"/>
<accession>A0AA95HF45</accession>
<dbReference type="AlphaFoldDB" id="A0AA95HF45"/>
<protein>
    <submittedName>
        <fullName evidence="1">Uncharacterized protein</fullName>
    </submittedName>
</protein>
<reference evidence="1" key="2">
    <citation type="submission" date="2023-04" db="EMBL/GenBank/DDBJ databases">
        <authorList>
            <person name="Beletskiy A.V."/>
            <person name="Mardanov A.V."/>
            <person name="Ravin N.V."/>
        </authorList>
    </citation>
    <scope>NUCLEOTIDE SEQUENCE</scope>
    <source>
        <strain evidence="1">GKL-02</strain>
    </source>
</reference>
<reference evidence="1" key="1">
    <citation type="journal article" date="2023" name="Int. J. Mol. Sci.">
        <title>Metagenomics Revealed a New Genus 'Candidatus Thiocaldithrix dubininis' gen. nov., sp. nov. and a New Species 'Candidatus Thiothrix putei' sp. nov. in the Family Thiotrichaceae, Some Members of Which Have Traits of Both Na+- and H+-Motive Energetics.</title>
        <authorList>
            <person name="Ravin N.V."/>
            <person name="Muntyan M.S."/>
            <person name="Smolyakov D.D."/>
            <person name="Rudenko T.S."/>
            <person name="Beletsky A.V."/>
            <person name="Mardanov A.V."/>
            <person name="Grabovich M.Y."/>
        </authorList>
    </citation>
    <scope>NUCLEOTIDE SEQUENCE</scope>
    <source>
        <strain evidence="1">GKL-02</strain>
    </source>
</reference>
<sequence length="140" mass="16110">MLFTGFKRCCYPYQKFDSVDGELALAKVLEDDDSVLKWMKPASGKFKIEYQNGNWYEPDFVVETNNVCLLMEPKRADEMDSVTVQAKQKAAQRWCYYANEHAAQTGGKRWQYVLIPHDKILLNTSVTGLVARFATQEKSL</sequence>
<proteinExistence type="predicted"/>
<dbReference type="EMBL" id="CP124756">
    <property type="protein sequence ID" value="WGZ95915.1"/>
    <property type="molecule type" value="Genomic_DNA"/>
</dbReference>
<evidence type="ECO:0000313" key="1">
    <source>
        <dbReference type="EMBL" id="WGZ95915.1"/>
    </source>
</evidence>
<organism evidence="1">
    <name type="scientific">Candidatus Thiothrix putei</name>
    <dbReference type="NCBI Taxonomy" id="3080811"/>
    <lineage>
        <taxon>Bacteria</taxon>
        <taxon>Pseudomonadati</taxon>
        <taxon>Pseudomonadota</taxon>
        <taxon>Gammaproteobacteria</taxon>
        <taxon>Thiotrichales</taxon>
        <taxon>Thiotrichaceae</taxon>
        <taxon>Thiothrix</taxon>
    </lineage>
</organism>
<name>A0AA95HF45_9GAMM</name>
<dbReference type="Proteomes" id="UP001301326">
    <property type="component" value="Chromosome"/>
</dbReference>
<gene>
    <name evidence="1" type="ORF">QJT81_08020</name>
</gene>